<name>A0A1F4SSU4_UNCSA</name>
<dbReference type="InterPro" id="IPR004722">
    <property type="entry name" value="DHOase"/>
</dbReference>
<dbReference type="STRING" id="1802579.A2310_02740"/>
<dbReference type="InterPro" id="IPR032466">
    <property type="entry name" value="Metal_Hydrolase"/>
</dbReference>
<dbReference type="InterPro" id="IPR002195">
    <property type="entry name" value="Dihydroorotase_CS"/>
</dbReference>
<protein>
    <recommendedName>
        <fullName evidence="6">Dihydroorotase</fullName>
        <shortName evidence="6">DHOase</shortName>
        <ecNumber evidence="6">3.5.2.3</ecNumber>
    </recommendedName>
</protein>
<keyword evidence="6" id="KW-0862">Zinc</keyword>
<feature type="active site" evidence="6">
    <location>
        <position position="305"/>
    </location>
</feature>
<dbReference type="Proteomes" id="UP000178417">
    <property type="component" value="Unassembled WGS sequence"/>
</dbReference>
<dbReference type="GO" id="GO:0004038">
    <property type="term" value="F:allantoinase activity"/>
    <property type="evidence" value="ECO:0007669"/>
    <property type="project" value="TreeGrafter"/>
</dbReference>
<dbReference type="GO" id="GO:0004151">
    <property type="term" value="F:dihydroorotase activity"/>
    <property type="evidence" value="ECO:0007669"/>
    <property type="project" value="UniProtKB-UniRule"/>
</dbReference>
<feature type="binding site" evidence="6">
    <location>
        <position position="153"/>
    </location>
    <ligand>
        <name>Zn(2+)</name>
        <dbReference type="ChEBI" id="CHEBI:29105"/>
        <label>1</label>
    </ligand>
</feature>
<dbReference type="CDD" id="cd01317">
    <property type="entry name" value="DHOase_IIa"/>
    <property type="match status" value="1"/>
</dbReference>
<dbReference type="PANTHER" id="PTHR43668:SF2">
    <property type="entry name" value="ALLANTOINASE"/>
    <property type="match status" value="1"/>
</dbReference>
<dbReference type="Pfam" id="PF01979">
    <property type="entry name" value="Amidohydro_1"/>
    <property type="match status" value="1"/>
</dbReference>
<dbReference type="SUPFAM" id="SSF51338">
    <property type="entry name" value="Composite domain of metallo-dependent hydrolases"/>
    <property type="match status" value="1"/>
</dbReference>
<feature type="binding site" evidence="6">
    <location>
        <position position="180"/>
    </location>
    <ligand>
        <name>Zn(2+)</name>
        <dbReference type="ChEBI" id="CHEBI:29105"/>
        <label>2</label>
    </ligand>
</feature>
<comment type="catalytic activity">
    <reaction evidence="6">
        <text>(S)-dihydroorotate + H2O = N-carbamoyl-L-aspartate + H(+)</text>
        <dbReference type="Rhea" id="RHEA:24296"/>
        <dbReference type="ChEBI" id="CHEBI:15377"/>
        <dbReference type="ChEBI" id="CHEBI:15378"/>
        <dbReference type="ChEBI" id="CHEBI:30864"/>
        <dbReference type="ChEBI" id="CHEBI:32814"/>
        <dbReference type="EC" id="3.5.2.3"/>
    </reaction>
</comment>
<keyword evidence="5 6" id="KW-0665">Pyrimidine biosynthesis</keyword>
<feature type="binding site" evidence="6">
    <location>
        <position position="63"/>
    </location>
    <ligand>
        <name>Zn(2+)</name>
        <dbReference type="ChEBI" id="CHEBI:29105"/>
        <label>1</label>
    </ligand>
</feature>
<dbReference type="HAMAP" id="MF_00220_B">
    <property type="entry name" value="PyrC_classI_B"/>
    <property type="match status" value="1"/>
</dbReference>
<evidence type="ECO:0000256" key="2">
    <source>
        <dbReference type="ARBA" id="ARBA00010286"/>
    </source>
</evidence>
<proteinExistence type="inferred from homology"/>
<feature type="binding site" evidence="6">
    <location>
        <position position="309"/>
    </location>
    <ligand>
        <name>substrate</name>
    </ligand>
</feature>
<evidence type="ECO:0000256" key="5">
    <source>
        <dbReference type="ARBA" id="ARBA00022975"/>
    </source>
</evidence>
<dbReference type="GO" id="GO:0005737">
    <property type="term" value="C:cytoplasm"/>
    <property type="evidence" value="ECO:0007669"/>
    <property type="project" value="TreeGrafter"/>
</dbReference>
<feature type="binding site" evidence="6">
    <location>
        <begin position="63"/>
        <end position="65"/>
    </location>
    <ligand>
        <name>substrate</name>
    </ligand>
</feature>
<feature type="binding site" evidence="6">
    <location>
        <position position="232"/>
    </location>
    <ligand>
        <name>Zn(2+)</name>
        <dbReference type="ChEBI" id="CHEBI:29105"/>
        <label>2</label>
    </ligand>
</feature>
<dbReference type="PANTHER" id="PTHR43668">
    <property type="entry name" value="ALLANTOINASE"/>
    <property type="match status" value="1"/>
</dbReference>
<dbReference type="InterPro" id="IPR050138">
    <property type="entry name" value="DHOase/Allantoinase_Hydrolase"/>
</dbReference>
<dbReference type="EC" id="3.5.2.3" evidence="6"/>
<dbReference type="GO" id="GO:0008270">
    <property type="term" value="F:zinc ion binding"/>
    <property type="evidence" value="ECO:0007669"/>
    <property type="project" value="UniProtKB-UniRule"/>
</dbReference>
<evidence type="ECO:0000256" key="3">
    <source>
        <dbReference type="ARBA" id="ARBA00022723"/>
    </source>
</evidence>
<evidence type="ECO:0000256" key="4">
    <source>
        <dbReference type="ARBA" id="ARBA00022801"/>
    </source>
</evidence>
<keyword evidence="3 6" id="KW-0479">Metal-binding</keyword>
<dbReference type="AlphaFoldDB" id="A0A1F4SSU4"/>
<accession>A0A1F4SSU4</accession>
<dbReference type="GO" id="GO:0044205">
    <property type="term" value="P:'de novo' UMP biosynthetic process"/>
    <property type="evidence" value="ECO:0007669"/>
    <property type="project" value="UniProtKB-UniRule"/>
</dbReference>
<dbReference type="Gene3D" id="3.20.20.140">
    <property type="entry name" value="Metal-dependent hydrolases"/>
    <property type="match status" value="1"/>
</dbReference>
<gene>
    <name evidence="6" type="primary">pyrC</name>
    <name evidence="8" type="ORF">A2310_02740</name>
</gene>
<dbReference type="Gene3D" id="2.30.40.10">
    <property type="entry name" value="Urease, subunit C, domain 1"/>
    <property type="match status" value="1"/>
</dbReference>
<feature type="binding site" evidence="6">
    <location>
        <position position="61"/>
    </location>
    <ligand>
        <name>Zn(2+)</name>
        <dbReference type="ChEBI" id="CHEBI:29105"/>
        <label>1</label>
    </ligand>
</feature>
<comment type="function">
    <text evidence="1 6">Catalyzes the reversible cyclization of carbamoyl aspartate to dihydroorotate.</text>
</comment>
<feature type="binding site" evidence="6">
    <location>
        <position position="305"/>
    </location>
    <ligand>
        <name>Zn(2+)</name>
        <dbReference type="ChEBI" id="CHEBI:29105"/>
        <label>1</label>
    </ligand>
</feature>
<evidence type="ECO:0000313" key="9">
    <source>
        <dbReference type="Proteomes" id="UP000178417"/>
    </source>
</evidence>
<comment type="pathway">
    <text evidence="6">Pyrimidine metabolism; UMP biosynthesis via de novo pathway; (S)-dihydroorotate from bicarbonate: step 3/3.</text>
</comment>
<evidence type="ECO:0000313" key="8">
    <source>
        <dbReference type="EMBL" id="OGC23500.1"/>
    </source>
</evidence>
<dbReference type="GO" id="GO:0006145">
    <property type="term" value="P:purine nucleobase catabolic process"/>
    <property type="evidence" value="ECO:0007669"/>
    <property type="project" value="TreeGrafter"/>
</dbReference>
<reference evidence="8 9" key="1">
    <citation type="journal article" date="2016" name="Nat. Commun.">
        <title>Thousands of microbial genomes shed light on interconnected biogeochemical processes in an aquifer system.</title>
        <authorList>
            <person name="Anantharaman K."/>
            <person name="Brown C.T."/>
            <person name="Hug L.A."/>
            <person name="Sharon I."/>
            <person name="Castelle C.J."/>
            <person name="Probst A.J."/>
            <person name="Thomas B.C."/>
            <person name="Singh A."/>
            <person name="Wilkins M.J."/>
            <person name="Karaoz U."/>
            <person name="Brodie E.L."/>
            <person name="Williams K.H."/>
            <person name="Hubbard S.S."/>
            <person name="Banfield J.F."/>
        </authorList>
    </citation>
    <scope>NUCLEOTIDE SEQUENCE [LARGE SCALE GENOMIC DNA]</scope>
</reference>
<organism evidence="8 9">
    <name type="scientific">candidate division WOR-1 bacterium RIFOXYB2_FULL_37_13</name>
    <dbReference type="NCBI Taxonomy" id="1802579"/>
    <lineage>
        <taxon>Bacteria</taxon>
        <taxon>Bacillati</taxon>
        <taxon>Saganbacteria</taxon>
    </lineage>
</organism>
<evidence type="ECO:0000259" key="7">
    <source>
        <dbReference type="Pfam" id="PF01979"/>
    </source>
</evidence>
<evidence type="ECO:0000256" key="6">
    <source>
        <dbReference type="HAMAP-Rule" id="MF_00220"/>
    </source>
</evidence>
<comment type="similarity">
    <text evidence="2 6">Belongs to the metallo-dependent hydrolases superfamily. DHOase family. Class I DHOase subfamily.</text>
</comment>
<dbReference type="EMBL" id="MEUB01000017">
    <property type="protein sequence ID" value="OGC23500.1"/>
    <property type="molecule type" value="Genomic_DNA"/>
</dbReference>
<comment type="caution">
    <text evidence="8">The sequence shown here is derived from an EMBL/GenBank/DDBJ whole genome shotgun (WGS) entry which is preliminary data.</text>
</comment>
<feature type="binding site" evidence="6">
    <location>
        <position position="95"/>
    </location>
    <ligand>
        <name>substrate</name>
    </ligand>
</feature>
<feature type="domain" description="Amidohydrolase-related" evidence="7">
    <location>
        <begin position="52"/>
        <end position="419"/>
    </location>
</feature>
<keyword evidence="4 6" id="KW-0378">Hydrolase</keyword>
<comment type="cofactor">
    <cofactor evidence="6">
        <name>Zn(2+)</name>
        <dbReference type="ChEBI" id="CHEBI:29105"/>
    </cofactor>
    <text evidence="6">Binds 2 Zn(2+) ions per subunit.</text>
</comment>
<dbReference type="SUPFAM" id="SSF51556">
    <property type="entry name" value="Metallo-dependent hydrolases"/>
    <property type="match status" value="1"/>
</dbReference>
<dbReference type="InterPro" id="IPR011059">
    <property type="entry name" value="Metal-dep_hydrolase_composite"/>
</dbReference>
<feature type="binding site" evidence="6">
    <location>
        <position position="278"/>
    </location>
    <ligand>
        <name>substrate</name>
    </ligand>
</feature>
<dbReference type="PROSITE" id="PS00483">
    <property type="entry name" value="DIHYDROOROTASE_2"/>
    <property type="match status" value="1"/>
</dbReference>
<dbReference type="NCBIfam" id="TIGR00857">
    <property type="entry name" value="pyrC_multi"/>
    <property type="match status" value="1"/>
</dbReference>
<comment type="caution">
    <text evidence="6">Lacks conserved residue(s) required for the propagation of feature annotation.</text>
</comment>
<sequence length="429" mass="46238">MGIVIRGGKILEGSSQKEIKKDIFIQEGIIKSIAENIALPKNVQVIEAENLIVIPGLVDMHCHLRDPGDPEEETIASGTMSAAKGGFTSIACMANTTPPIDSPAAVRYVVSKAKQEGIVNVFPIAAATLGLKGTHLVEMERMIEEGAVAFSDDGNPISDPRILRLLLEYARPFGVKIISHPEVLAMSKNGQMNEGVLSTMLGLEGISSQAEELMVERDILLAAKFGAIHITHVSTAQSVIMIREAKSKGIPVTCDTCPHYFSLSEKNVDGFNTFAKVNPPLRTEEDVKEIIKGLKDGTIDAIATDHAPHREEKKKVEFGLAAKGMVGFETALPLALTFLSKEIPLAKIIKMMTINPAKILGIPKGELKEGAAADLAIIDPNAKHKIDIKQFASKSKNSPFDGMEVQGEIVYTIVEGKVVVKEGRLVPLK</sequence>
<evidence type="ECO:0000256" key="1">
    <source>
        <dbReference type="ARBA" id="ARBA00002368"/>
    </source>
</evidence>
<feature type="binding site" evidence="6">
    <location>
        <position position="153"/>
    </location>
    <ligand>
        <name>Zn(2+)</name>
        <dbReference type="ChEBI" id="CHEBI:29105"/>
        <label>2</label>
    </ligand>
</feature>
<dbReference type="UniPathway" id="UPA00070">
    <property type="reaction ID" value="UER00117"/>
</dbReference>
<dbReference type="InterPro" id="IPR006680">
    <property type="entry name" value="Amidohydro-rel"/>
</dbReference>